<organism evidence="3 4">
    <name type="scientific">Chitinophaga agri</name>
    <dbReference type="NCBI Taxonomy" id="2703787"/>
    <lineage>
        <taxon>Bacteria</taxon>
        <taxon>Pseudomonadati</taxon>
        <taxon>Bacteroidota</taxon>
        <taxon>Chitinophagia</taxon>
        <taxon>Chitinophagales</taxon>
        <taxon>Chitinophagaceae</taxon>
        <taxon>Chitinophaga</taxon>
    </lineage>
</organism>
<feature type="region of interest" description="Disordered" evidence="1">
    <location>
        <begin position="186"/>
        <end position="221"/>
    </location>
</feature>
<feature type="transmembrane region" description="Helical" evidence="2">
    <location>
        <begin position="99"/>
        <end position="118"/>
    </location>
</feature>
<accession>A0A6B9ZP01</accession>
<keyword evidence="4" id="KW-1185">Reference proteome</keyword>
<reference evidence="3 4" key="1">
    <citation type="submission" date="2020-01" db="EMBL/GenBank/DDBJ databases">
        <title>Complete genome sequence of Chitinophaga sp. H33E-04 isolated from quinoa roots.</title>
        <authorList>
            <person name="Weon H.-Y."/>
            <person name="Lee S.A."/>
        </authorList>
    </citation>
    <scope>NUCLEOTIDE SEQUENCE [LARGE SCALE GENOMIC DNA]</scope>
    <source>
        <strain evidence="3 4">H33E-04</strain>
    </source>
</reference>
<keyword evidence="2" id="KW-1133">Transmembrane helix</keyword>
<dbReference type="KEGG" id="chih:GWR21_29965"/>
<feature type="compositionally biased region" description="Low complexity" evidence="1">
    <location>
        <begin position="191"/>
        <end position="206"/>
    </location>
</feature>
<gene>
    <name evidence="3" type="ORF">GWR21_29965</name>
</gene>
<keyword evidence="2" id="KW-0812">Transmembrane</keyword>
<dbReference type="AlphaFoldDB" id="A0A6B9ZP01"/>
<dbReference type="Proteomes" id="UP000476411">
    <property type="component" value="Chromosome"/>
</dbReference>
<keyword evidence="2" id="KW-0472">Membrane</keyword>
<evidence type="ECO:0000313" key="3">
    <source>
        <dbReference type="EMBL" id="QHS63656.1"/>
    </source>
</evidence>
<evidence type="ECO:0000256" key="1">
    <source>
        <dbReference type="SAM" id="MobiDB-lite"/>
    </source>
</evidence>
<dbReference type="EMBL" id="CP048113">
    <property type="protein sequence ID" value="QHS63656.1"/>
    <property type="molecule type" value="Genomic_DNA"/>
</dbReference>
<name>A0A6B9ZP01_9BACT</name>
<proteinExistence type="predicted"/>
<dbReference type="RefSeq" id="WP_162335372.1">
    <property type="nucleotide sequence ID" value="NZ_CP048113.1"/>
</dbReference>
<evidence type="ECO:0000256" key="2">
    <source>
        <dbReference type="SAM" id="Phobius"/>
    </source>
</evidence>
<evidence type="ECO:0000313" key="4">
    <source>
        <dbReference type="Proteomes" id="UP000476411"/>
    </source>
</evidence>
<feature type="transmembrane region" description="Helical" evidence="2">
    <location>
        <begin position="124"/>
        <end position="146"/>
    </location>
</feature>
<protein>
    <submittedName>
        <fullName evidence="3">Uncharacterized protein</fullName>
    </submittedName>
</protein>
<sequence length="234" mass="26194">MLKAYQTRWNKLRHFTFDDGTATDSFAPKTTSSQNWTTAFTARALSEHKKFLLLCSVSPTGAAPPQIVDKTWPPTDIWPPPGKKIPPIKAPPFTWCTKMTIAFTAYLLLTFAFCIFVFRQPTSYFINGPAFIIFFAVYTACILPALSRYLQHKLKQTELNAICWFHEDASPFQSAQCCSGEHRASDNRQNGYGRSHSASSSSYESSCGGGEGCGDGKTDEYEKNNKLHYLNNVT</sequence>